<protein>
    <submittedName>
        <fullName evidence="1">Uncharacterized protein</fullName>
    </submittedName>
</protein>
<gene>
    <name evidence="1" type="ORF">NDU88_004006</name>
</gene>
<accession>A0AAV7NJT9</accession>
<reference evidence="1" key="1">
    <citation type="journal article" date="2022" name="bioRxiv">
        <title>Sequencing and chromosome-scale assembly of the giantPleurodeles waltlgenome.</title>
        <authorList>
            <person name="Brown T."/>
            <person name="Elewa A."/>
            <person name="Iarovenko S."/>
            <person name="Subramanian E."/>
            <person name="Araus A.J."/>
            <person name="Petzold A."/>
            <person name="Susuki M."/>
            <person name="Suzuki K.-i.T."/>
            <person name="Hayashi T."/>
            <person name="Toyoda A."/>
            <person name="Oliveira C."/>
            <person name="Osipova E."/>
            <person name="Leigh N.D."/>
            <person name="Simon A."/>
            <person name="Yun M.H."/>
        </authorList>
    </citation>
    <scope>NUCLEOTIDE SEQUENCE</scope>
    <source>
        <strain evidence="1">20211129_DDA</strain>
        <tissue evidence="1">Liver</tissue>
    </source>
</reference>
<evidence type="ECO:0000313" key="1">
    <source>
        <dbReference type="EMBL" id="KAJ1115784.1"/>
    </source>
</evidence>
<keyword evidence="2" id="KW-1185">Reference proteome</keyword>
<name>A0AAV7NJT9_PLEWA</name>
<proteinExistence type="predicted"/>
<comment type="caution">
    <text evidence="1">The sequence shown here is derived from an EMBL/GenBank/DDBJ whole genome shotgun (WGS) entry which is preliminary data.</text>
</comment>
<dbReference type="AlphaFoldDB" id="A0AAV7NJT9"/>
<sequence length="146" mass="16501">MLVQECGLHACQARPHRNHSQHGHQDASFSLDVGSFRKSATGSLVQQPDISLMCIADPFNKARSSDGPDNVSKPATCFFHENDLVRVNRSTRAFQTITIKLDLKRQIYEQHNYTRENSLSNKPVAFTYGNDFPDVKVSIIHFLPIM</sequence>
<evidence type="ECO:0000313" key="2">
    <source>
        <dbReference type="Proteomes" id="UP001066276"/>
    </source>
</evidence>
<organism evidence="1 2">
    <name type="scientific">Pleurodeles waltl</name>
    <name type="common">Iberian ribbed newt</name>
    <dbReference type="NCBI Taxonomy" id="8319"/>
    <lineage>
        <taxon>Eukaryota</taxon>
        <taxon>Metazoa</taxon>
        <taxon>Chordata</taxon>
        <taxon>Craniata</taxon>
        <taxon>Vertebrata</taxon>
        <taxon>Euteleostomi</taxon>
        <taxon>Amphibia</taxon>
        <taxon>Batrachia</taxon>
        <taxon>Caudata</taxon>
        <taxon>Salamandroidea</taxon>
        <taxon>Salamandridae</taxon>
        <taxon>Pleurodelinae</taxon>
        <taxon>Pleurodeles</taxon>
    </lineage>
</organism>
<dbReference type="EMBL" id="JANPWB010000012">
    <property type="protein sequence ID" value="KAJ1115784.1"/>
    <property type="molecule type" value="Genomic_DNA"/>
</dbReference>
<dbReference type="Proteomes" id="UP001066276">
    <property type="component" value="Chromosome 8"/>
</dbReference>